<dbReference type="InterPro" id="IPR003661">
    <property type="entry name" value="HisK_dim/P_dom"/>
</dbReference>
<dbReference type="EMBL" id="CP002271">
    <property type="protein sequence ID" value="ADO72922.1"/>
    <property type="molecule type" value="Genomic_DNA"/>
</dbReference>
<dbReference type="AlphaFoldDB" id="Q08SS4"/>
<dbReference type="SUPFAM" id="SSF55874">
    <property type="entry name" value="ATPase domain of HSP90 chaperone/DNA topoisomerase II/histidine kinase"/>
    <property type="match status" value="1"/>
</dbReference>
<comment type="catalytic activity">
    <reaction evidence="1">
        <text>ATP + protein L-histidine = ADP + protein N-phospho-L-histidine.</text>
        <dbReference type="EC" id="2.7.13.3"/>
    </reaction>
</comment>
<evidence type="ECO:0000256" key="1">
    <source>
        <dbReference type="ARBA" id="ARBA00000085"/>
    </source>
</evidence>
<keyword evidence="4 7" id="KW-0418">Kinase</keyword>
<reference evidence="6 8" key="2">
    <citation type="journal article" date="2011" name="Mol. Biol. Evol.">
        <title>Comparative genomic analysis of fruiting body formation in Myxococcales.</title>
        <authorList>
            <person name="Huntley S."/>
            <person name="Hamann N."/>
            <person name="Wegener-Feldbrugge S."/>
            <person name="Treuner-Lange A."/>
            <person name="Kube M."/>
            <person name="Reinhardt R."/>
            <person name="Klages S."/>
            <person name="Muller R."/>
            <person name="Ronning C.M."/>
            <person name="Nierman W.C."/>
            <person name="Sogaard-Andersen L."/>
        </authorList>
    </citation>
    <scope>NUCLEOTIDE SEQUENCE [LARGE SCALE GENOMIC DNA]</scope>
    <source>
        <strain evidence="6 8">DW4/3-1</strain>
    </source>
</reference>
<evidence type="ECO:0000256" key="3">
    <source>
        <dbReference type="ARBA" id="ARBA00022679"/>
    </source>
</evidence>
<feature type="domain" description="Histidine kinase" evidence="5">
    <location>
        <begin position="112"/>
        <end position="326"/>
    </location>
</feature>
<dbReference type="InterPro" id="IPR036097">
    <property type="entry name" value="HisK_dim/P_sf"/>
</dbReference>
<dbReference type="EC" id="2.7.13.3" evidence="2"/>
<dbReference type="InterPro" id="IPR036890">
    <property type="entry name" value="HATPase_C_sf"/>
</dbReference>
<dbReference type="SUPFAM" id="SSF47384">
    <property type="entry name" value="Homodimeric domain of signal transducing histidine kinase"/>
    <property type="match status" value="1"/>
</dbReference>
<dbReference type="PANTHER" id="PTHR42878:SF14">
    <property type="entry name" value="OSMOLARITY TWO-COMPONENT SYSTEM PROTEIN SSK1"/>
    <property type="match status" value="1"/>
</dbReference>
<organism evidence="7 9">
    <name type="scientific">Stigmatella aurantiaca (strain DW4/3-1)</name>
    <dbReference type="NCBI Taxonomy" id="378806"/>
    <lineage>
        <taxon>Bacteria</taxon>
        <taxon>Pseudomonadati</taxon>
        <taxon>Myxococcota</taxon>
        <taxon>Myxococcia</taxon>
        <taxon>Myxococcales</taxon>
        <taxon>Cystobacterineae</taxon>
        <taxon>Archangiaceae</taxon>
        <taxon>Stigmatella</taxon>
    </lineage>
</organism>
<reference evidence="7 9" key="1">
    <citation type="submission" date="2006-04" db="EMBL/GenBank/DDBJ databases">
        <authorList>
            <person name="Nierman W.C."/>
        </authorList>
    </citation>
    <scope>NUCLEOTIDE SEQUENCE [LARGE SCALE GENOMIC DNA]</scope>
    <source>
        <strain evidence="7 9">DW4/3-1</strain>
    </source>
</reference>
<dbReference type="Proteomes" id="UP000001351">
    <property type="component" value="Chromosome"/>
</dbReference>
<dbReference type="HOGENOM" id="CLU_821133_0_0_7"/>
<dbReference type="EMBL" id="AAMD01000158">
    <property type="protein sequence ID" value="EAU63526.1"/>
    <property type="molecule type" value="Genomic_DNA"/>
</dbReference>
<accession>Q08SS4</accession>
<dbReference type="Gene3D" id="3.30.565.10">
    <property type="entry name" value="Histidine kinase-like ATPase, C-terminal domain"/>
    <property type="match status" value="1"/>
</dbReference>
<dbReference type="OrthoDB" id="5499381at2"/>
<dbReference type="GO" id="GO:0000156">
    <property type="term" value="F:phosphorelay response regulator activity"/>
    <property type="evidence" value="ECO:0007669"/>
    <property type="project" value="TreeGrafter"/>
</dbReference>
<dbReference type="PANTHER" id="PTHR42878">
    <property type="entry name" value="TWO-COMPONENT HISTIDINE KINASE"/>
    <property type="match status" value="1"/>
</dbReference>
<dbReference type="PROSITE" id="PS50109">
    <property type="entry name" value="HIS_KIN"/>
    <property type="match status" value="1"/>
</dbReference>
<evidence type="ECO:0000313" key="8">
    <source>
        <dbReference type="Proteomes" id="UP000001351"/>
    </source>
</evidence>
<evidence type="ECO:0000313" key="9">
    <source>
        <dbReference type="Proteomes" id="UP000032702"/>
    </source>
</evidence>
<dbReference type="GO" id="GO:0007234">
    <property type="term" value="P:osmosensory signaling via phosphorelay pathway"/>
    <property type="evidence" value="ECO:0007669"/>
    <property type="project" value="TreeGrafter"/>
</dbReference>
<name>Q08SS4_STIAD</name>
<dbReference type="RefSeq" id="WP_002617586.1">
    <property type="nucleotide sequence ID" value="NC_014623.1"/>
</dbReference>
<protein>
    <recommendedName>
        <fullName evidence="2">histidine kinase</fullName>
        <ecNumber evidence="2">2.7.13.3</ecNumber>
    </recommendedName>
</protein>
<evidence type="ECO:0000313" key="6">
    <source>
        <dbReference type="EMBL" id="ADO72922.1"/>
    </source>
</evidence>
<dbReference type="InterPro" id="IPR005467">
    <property type="entry name" value="His_kinase_dom"/>
</dbReference>
<dbReference type="STRING" id="378806.STAUR_5150"/>
<dbReference type="eggNOG" id="COG2205">
    <property type="taxonomic scope" value="Bacteria"/>
</dbReference>
<sequence>MGQRDQGVEDRARQPPGLVLIPRQGAPRLLGRLLLEHLELEALPPFIESASDLMAAAGFQPRPGVANCWEREGRELGVAEEVLEDGTRWIATWLVGEKAPEVTHERVRYLSLASHDLRGALANIRSYAALLLNGRIALEPKVHRGMETILRNADRALAFSQDFFDASRADLNALAFEQEPQALEPLLATAVERHQPAARVAGVTLELEAPLALPLVNIDGGRIQHAVEAFVLNQLGRAQAGERILVRAVPGHSGIRIEVQREGKPLSEEEAEQVFQREERAFREKKLEDALRVHLALQEVEVHGGRVGVETGPGSTTLFLSLPGTLSRELAGTAALHS</sequence>
<evidence type="ECO:0000259" key="5">
    <source>
        <dbReference type="PROSITE" id="PS50109"/>
    </source>
</evidence>
<dbReference type="KEGG" id="sur:STAUR_5150"/>
<evidence type="ECO:0000313" key="7">
    <source>
        <dbReference type="EMBL" id="EAU63526.1"/>
    </source>
</evidence>
<evidence type="ECO:0000256" key="2">
    <source>
        <dbReference type="ARBA" id="ARBA00012438"/>
    </source>
</evidence>
<dbReference type="SMART" id="SM00388">
    <property type="entry name" value="HisKA"/>
    <property type="match status" value="1"/>
</dbReference>
<dbReference type="InterPro" id="IPR050351">
    <property type="entry name" value="BphY/WalK/GraS-like"/>
</dbReference>
<dbReference type="Gene3D" id="1.10.287.130">
    <property type="match status" value="1"/>
</dbReference>
<dbReference type="Proteomes" id="UP000032702">
    <property type="component" value="Unassembled WGS sequence"/>
</dbReference>
<dbReference type="GO" id="GO:0030295">
    <property type="term" value="F:protein kinase activator activity"/>
    <property type="evidence" value="ECO:0007669"/>
    <property type="project" value="TreeGrafter"/>
</dbReference>
<proteinExistence type="predicted"/>
<gene>
    <name evidence="6" type="ordered locus">STAUR_5150</name>
    <name evidence="7" type="ORF">STIAU_7204</name>
</gene>
<evidence type="ECO:0000256" key="4">
    <source>
        <dbReference type="ARBA" id="ARBA00022777"/>
    </source>
</evidence>
<keyword evidence="8" id="KW-1185">Reference proteome</keyword>
<dbReference type="GO" id="GO:0000155">
    <property type="term" value="F:phosphorelay sensor kinase activity"/>
    <property type="evidence" value="ECO:0007669"/>
    <property type="project" value="InterPro"/>
</dbReference>
<keyword evidence="3" id="KW-0808">Transferase</keyword>